<keyword evidence="10" id="KW-0702">S-nitrosylation</keyword>
<evidence type="ECO:0000256" key="3">
    <source>
        <dbReference type="ARBA" id="ARBA00004514"/>
    </source>
</evidence>
<evidence type="ECO:0000256" key="10">
    <source>
        <dbReference type="ARBA" id="ARBA00022799"/>
    </source>
</evidence>
<dbReference type="InterPro" id="IPR036291">
    <property type="entry name" value="NAD(P)-bd_dom_sf"/>
</dbReference>
<dbReference type="GO" id="GO:0004365">
    <property type="term" value="F:glyceraldehyde-3-phosphate dehydrogenase (NAD+) (phosphorylating) activity"/>
    <property type="evidence" value="ECO:0007669"/>
    <property type="project" value="UniProtKB-EC"/>
</dbReference>
<evidence type="ECO:0000256" key="17">
    <source>
        <dbReference type="ARBA" id="ARBA00031890"/>
    </source>
</evidence>
<dbReference type="GO" id="GO:0006417">
    <property type="term" value="P:regulation of translation"/>
    <property type="evidence" value="ECO:0007669"/>
    <property type="project" value="UniProtKB-KW"/>
</dbReference>
<reference evidence="22 23" key="1">
    <citation type="submission" date="2016-06" db="EMBL/GenBank/DDBJ databases">
        <title>The Draft Genome Sequence and Annotation of the Desert Woodrat Neotoma lepida.</title>
        <authorList>
            <person name="Campbell M."/>
            <person name="Oakeson K.F."/>
            <person name="Yandell M."/>
            <person name="Halpert J.R."/>
            <person name="Dearing D."/>
        </authorList>
    </citation>
    <scope>NUCLEOTIDE SEQUENCE [LARGE SCALE GENOMIC DNA]</scope>
    <source>
        <strain evidence="22">417</strain>
        <tissue evidence="22">Liver</tissue>
    </source>
</reference>
<keyword evidence="23" id="KW-1185">Reference proteome</keyword>
<dbReference type="PANTHER" id="PTHR10836">
    <property type="entry name" value="GLYCERALDEHYDE 3-PHOSPHATE DEHYDROGENASE"/>
    <property type="match status" value="1"/>
</dbReference>
<evidence type="ECO:0000256" key="11">
    <source>
        <dbReference type="ARBA" id="ARBA00022845"/>
    </source>
</evidence>
<keyword evidence="9" id="KW-0053">Apoptosis</keyword>
<dbReference type="GO" id="GO:0006096">
    <property type="term" value="P:glycolytic process"/>
    <property type="evidence" value="ECO:0007669"/>
    <property type="project" value="UniProtKB-KW"/>
</dbReference>
<evidence type="ECO:0000256" key="14">
    <source>
        <dbReference type="ARBA" id="ARBA00023152"/>
    </source>
</evidence>
<proteinExistence type="inferred from homology"/>
<evidence type="ECO:0000256" key="7">
    <source>
        <dbReference type="ARBA" id="ARBA00022490"/>
    </source>
</evidence>
<gene>
    <name evidence="22" type="ORF">A6R68_06802</name>
</gene>
<dbReference type="PRINTS" id="PR00078">
    <property type="entry name" value="G3PDHDRGNASE"/>
</dbReference>
<evidence type="ECO:0000256" key="18">
    <source>
        <dbReference type="ARBA" id="ARBA00046997"/>
    </source>
</evidence>
<evidence type="ECO:0000256" key="19">
    <source>
        <dbReference type="ARBA" id="ARBA00047698"/>
    </source>
</evidence>
<keyword evidence="12" id="KW-0560">Oxidoreductase</keyword>
<dbReference type="GO" id="GO:0005856">
    <property type="term" value="C:cytoskeleton"/>
    <property type="evidence" value="ECO:0007669"/>
    <property type="project" value="UniProtKB-SubCell"/>
</dbReference>
<dbReference type="OrthoDB" id="9633017at2759"/>
<feature type="domain" description="Glyceraldehyde 3-phosphate dehydrogenase catalytic" evidence="21">
    <location>
        <begin position="58"/>
        <end position="155"/>
    </location>
</feature>
<dbReference type="PROSITE" id="PS00071">
    <property type="entry name" value="GAPDH"/>
    <property type="match status" value="1"/>
</dbReference>
<comment type="similarity">
    <text evidence="5">Belongs to the glyceraldehyde-3-phosphate dehydrogenase family.</text>
</comment>
<evidence type="ECO:0000313" key="22">
    <source>
        <dbReference type="EMBL" id="OBS64657.1"/>
    </source>
</evidence>
<keyword evidence="14" id="KW-0324">Glycolysis</keyword>
<protein>
    <recommendedName>
        <fullName evidence="6">glyceraldehyde-3-phosphate dehydrogenase (phosphorylating)</fullName>
        <ecNumber evidence="6">1.2.1.12</ecNumber>
    </recommendedName>
    <alternativeName>
        <fullName evidence="17">Peptidyl-cysteine S-nitrosylase GAPDH</fullName>
    </alternativeName>
</protein>
<comment type="pathway">
    <text evidence="4">Carbohydrate degradation; glycolysis; pyruvate from D-glyceraldehyde 3-phosphate: step 1/5.</text>
</comment>
<comment type="subcellular location">
    <subcellularLocation>
        <location evidence="2">Cytoplasm</location>
        <location evidence="2">Cytoskeleton</location>
    </subcellularLocation>
    <subcellularLocation>
        <location evidence="3">Cytoplasm</location>
        <location evidence="3">Cytosol</location>
    </subcellularLocation>
    <subcellularLocation>
        <location evidence="1">Nucleus</location>
    </subcellularLocation>
</comment>
<dbReference type="GO" id="GO:0006915">
    <property type="term" value="P:apoptotic process"/>
    <property type="evidence" value="ECO:0007669"/>
    <property type="project" value="UniProtKB-KW"/>
</dbReference>
<dbReference type="InterPro" id="IPR020829">
    <property type="entry name" value="GlycerAld_3-P_DH_cat"/>
</dbReference>
<keyword evidence="13" id="KW-0520">NAD</keyword>
<organism evidence="22 23">
    <name type="scientific">Neotoma lepida</name>
    <name type="common">Desert woodrat</name>
    <dbReference type="NCBI Taxonomy" id="56216"/>
    <lineage>
        <taxon>Eukaryota</taxon>
        <taxon>Metazoa</taxon>
        <taxon>Chordata</taxon>
        <taxon>Craniata</taxon>
        <taxon>Vertebrata</taxon>
        <taxon>Euteleostomi</taxon>
        <taxon>Mammalia</taxon>
        <taxon>Eutheria</taxon>
        <taxon>Euarchontoglires</taxon>
        <taxon>Glires</taxon>
        <taxon>Rodentia</taxon>
        <taxon>Myomorpha</taxon>
        <taxon>Muroidea</taxon>
        <taxon>Cricetidae</taxon>
        <taxon>Neotominae</taxon>
        <taxon>Neotoma</taxon>
    </lineage>
</organism>
<dbReference type="Gene3D" id="3.30.360.10">
    <property type="entry name" value="Dihydrodipicolinate Reductase, domain 2"/>
    <property type="match status" value="2"/>
</dbReference>
<keyword evidence="7" id="KW-0963">Cytoplasm</keyword>
<dbReference type="EC" id="1.2.1.12" evidence="6"/>
<evidence type="ECO:0000256" key="5">
    <source>
        <dbReference type="ARBA" id="ARBA00007406"/>
    </source>
</evidence>
<dbReference type="EMBL" id="LZPO01097155">
    <property type="protein sequence ID" value="OBS64657.1"/>
    <property type="molecule type" value="Genomic_DNA"/>
</dbReference>
<evidence type="ECO:0000256" key="12">
    <source>
        <dbReference type="ARBA" id="ARBA00023002"/>
    </source>
</evidence>
<evidence type="ECO:0000256" key="2">
    <source>
        <dbReference type="ARBA" id="ARBA00004245"/>
    </source>
</evidence>
<evidence type="ECO:0000256" key="13">
    <source>
        <dbReference type="ARBA" id="ARBA00023027"/>
    </source>
</evidence>
<keyword evidence="16" id="KW-0539">Nucleus</keyword>
<dbReference type="SUPFAM" id="SSF51735">
    <property type="entry name" value="NAD(P)-binding Rossmann-fold domains"/>
    <property type="match status" value="1"/>
</dbReference>
<sequence length="155" mass="16920">MFVMGVDHEKYDNSLKIANNASCNTNCLAPLAKVIHDNFGIVEELMTAVHAITAIQKTAVGKVISELNRKLTDMAFHVPTLNVSIMDLTCRLEKAAKYNDIKEVVKQASQGLLKGILSHTEDQVVSCNYNSDAHSSTFDAGARITLNDNSVKLIS</sequence>
<evidence type="ECO:0000256" key="15">
    <source>
        <dbReference type="ARBA" id="ARBA00023212"/>
    </source>
</evidence>
<dbReference type="SUPFAM" id="SSF55347">
    <property type="entry name" value="Glyceraldehyde-3-phosphate dehydrogenase-like, C-terminal domain"/>
    <property type="match status" value="1"/>
</dbReference>
<dbReference type="InterPro" id="IPR020831">
    <property type="entry name" value="GlycerAld/Erythrose_P_DH"/>
</dbReference>
<dbReference type="InterPro" id="IPR020830">
    <property type="entry name" value="GlycerAld_3-P_DH_AS"/>
</dbReference>
<accession>A0A1A6GH95</accession>
<dbReference type="Proteomes" id="UP000092124">
    <property type="component" value="Unassembled WGS sequence"/>
</dbReference>
<comment type="caution">
    <text evidence="22">The sequence shown here is derived from an EMBL/GenBank/DDBJ whole genome shotgun (WGS) entry which is preliminary data.</text>
</comment>
<dbReference type="GO" id="GO:0005829">
    <property type="term" value="C:cytosol"/>
    <property type="evidence" value="ECO:0007669"/>
    <property type="project" value="UniProtKB-SubCell"/>
</dbReference>
<dbReference type="GO" id="GO:0016740">
    <property type="term" value="F:transferase activity"/>
    <property type="evidence" value="ECO:0007669"/>
    <property type="project" value="UniProtKB-KW"/>
</dbReference>
<dbReference type="STRING" id="56216.A0A1A6GH95"/>
<evidence type="ECO:0000256" key="16">
    <source>
        <dbReference type="ARBA" id="ARBA00023242"/>
    </source>
</evidence>
<keyword evidence="8" id="KW-0808">Transferase</keyword>
<dbReference type="AlphaFoldDB" id="A0A1A6GH95"/>
<evidence type="ECO:0000256" key="20">
    <source>
        <dbReference type="ARBA" id="ARBA00048005"/>
    </source>
</evidence>
<comment type="subunit">
    <text evidence="18">Homotetramer. Interacts with TPPP; the interaction is direct. Interacts (when S-nitrosylated) with SIAH1; leading to nuclear translocation. Interacts with RILPL1/GOSPEL, leading to prevent the interaction between GAPDH and SIAH1 and prevent nuclear translocation. Interacts with CHP1; the interaction increases the binding of CHP1 with microtubules. Associates with microtubules. Interacts with EIF1AD, USP25, PRKCI and WARS1. Interacts with phosphorylated RPL13A; inhibited by oxidatively-modified low-densitity lipoprotein (LDL(ox)). Component of the GAIT complex. Interacts with FKBP6; leading to inhibit GAPDH catalytic activity. Interacts with TRAF2, promoting TRAF2 ubiquitination. Interacts with TRAF3, promoting TRAF3 ubiquitination.</text>
</comment>
<evidence type="ECO:0000256" key="1">
    <source>
        <dbReference type="ARBA" id="ARBA00004123"/>
    </source>
</evidence>
<evidence type="ECO:0000256" key="4">
    <source>
        <dbReference type="ARBA" id="ARBA00004869"/>
    </source>
</evidence>
<evidence type="ECO:0000313" key="23">
    <source>
        <dbReference type="Proteomes" id="UP000092124"/>
    </source>
</evidence>
<evidence type="ECO:0000259" key="21">
    <source>
        <dbReference type="Pfam" id="PF02800"/>
    </source>
</evidence>
<dbReference type="GO" id="GO:0005634">
    <property type="term" value="C:nucleus"/>
    <property type="evidence" value="ECO:0007669"/>
    <property type="project" value="UniProtKB-SubCell"/>
</dbReference>
<keyword evidence="15" id="KW-0206">Cytoskeleton</keyword>
<dbReference type="Pfam" id="PF02800">
    <property type="entry name" value="Gp_dh_C"/>
    <property type="match status" value="1"/>
</dbReference>
<comment type="catalytic activity">
    <reaction evidence="19">
        <text>D-glyceraldehyde 3-phosphate + phosphate + NAD(+) = (2R)-3-phospho-glyceroyl phosphate + NADH + H(+)</text>
        <dbReference type="Rhea" id="RHEA:10300"/>
        <dbReference type="ChEBI" id="CHEBI:15378"/>
        <dbReference type="ChEBI" id="CHEBI:43474"/>
        <dbReference type="ChEBI" id="CHEBI:57540"/>
        <dbReference type="ChEBI" id="CHEBI:57604"/>
        <dbReference type="ChEBI" id="CHEBI:57945"/>
        <dbReference type="ChEBI" id="CHEBI:59776"/>
        <dbReference type="EC" id="1.2.1.12"/>
    </reaction>
</comment>
<dbReference type="FunFam" id="3.30.360.10:FF:000044">
    <property type="entry name" value="Uncharacterized protein"/>
    <property type="match status" value="1"/>
</dbReference>
<evidence type="ECO:0000256" key="8">
    <source>
        <dbReference type="ARBA" id="ARBA00022679"/>
    </source>
</evidence>
<comment type="catalytic activity">
    <reaction evidence="20">
        <text>S-nitroso-L-cysteinyl-[GAPDH] + L-cysteinyl-[protein] = L-cysteinyl-[GAPDH] + S-nitroso-L-cysteinyl-[protein]</text>
        <dbReference type="Rhea" id="RHEA:66684"/>
        <dbReference type="Rhea" id="RHEA-COMP:10131"/>
        <dbReference type="Rhea" id="RHEA-COMP:17089"/>
        <dbReference type="Rhea" id="RHEA-COMP:17090"/>
        <dbReference type="Rhea" id="RHEA-COMP:17091"/>
        <dbReference type="ChEBI" id="CHEBI:29950"/>
        <dbReference type="ChEBI" id="CHEBI:149494"/>
    </reaction>
    <physiologicalReaction direction="left-to-right" evidence="20">
        <dbReference type="Rhea" id="RHEA:66685"/>
    </physiologicalReaction>
</comment>
<name>A0A1A6GH95_NEOLE</name>
<evidence type="ECO:0000256" key="6">
    <source>
        <dbReference type="ARBA" id="ARBA00013119"/>
    </source>
</evidence>
<dbReference type="PANTHER" id="PTHR10836:SF111">
    <property type="entry name" value="GLYCERALDEHYDE-3-PHOSPHATE DEHYDROGENASE"/>
    <property type="match status" value="1"/>
</dbReference>
<evidence type="ECO:0000256" key="9">
    <source>
        <dbReference type="ARBA" id="ARBA00022703"/>
    </source>
</evidence>
<keyword evidence="11" id="KW-0810">Translation regulation</keyword>